<keyword evidence="6 9" id="KW-0472">Membrane</keyword>
<dbReference type="EMBL" id="SGBU01000268">
    <property type="protein sequence ID" value="KAF3054438.1"/>
    <property type="molecule type" value="Genomic_DNA"/>
</dbReference>
<dbReference type="GO" id="GO:0005549">
    <property type="term" value="F:odorant binding"/>
    <property type="evidence" value="ECO:0007669"/>
    <property type="project" value="InterPro"/>
</dbReference>
<feature type="transmembrane region" description="Helical" evidence="9">
    <location>
        <begin position="120"/>
        <end position="140"/>
    </location>
</feature>
<protein>
    <recommendedName>
        <fullName evidence="9">Odorant receptor</fullName>
    </recommendedName>
</protein>
<feature type="transmembrane region" description="Helical" evidence="9">
    <location>
        <begin position="252"/>
        <end position="276"/>
    </location>
</feature>
<evidence type="ECO:0000256" key="2">
    <source>
        <dbReference type="ARBA" id="ARBA00022606"/>
    </source>
</evidence>
<dbReference type="PANTHER" id="PTHR21137">
    <property type="entry name" value="ODORANT RECEPTOR"/>
    <property type="match status" value="1"/>
</dbReference>
<gene>
    <name evidence="10" type="primary">Or-181</name>
    <name evidence="10" type="synonym">Nful_v1.0-Or-181</name>
    <name evidence="10" type="ORF">NFUL_NFUL000242</name>
</gene>
<evidence type="ECO:0000256" key="9">
    <source>
        <dbReference type="RuleBase" id="RU351113"/>
    </source>
</evidence>
<evidence type="ECO:0000256" key="8">
    <source>
        <dbReference type="ARBA" id="ARBA00023224"/>
    </source>
</evidence>
<evidence type="ECO:0000313" key="11">
    <source>
        <dbReference type="Proteomes" id="UP000479987"/>
    </source>
</evidence>
<evidence type="ECO:0000313" key="10">
    <source>
        <dbReference type="EMBL" id="KAF3054438.1"/>
    </source>
</evidence>
<dbReference type="GO" id="GO:0005886">
    <property type="term" value="C:plasma membrane"/>
    <property type="evidence" value="ECO:0007669"/>
    <property type="project" value="UniProtKB-SubCell"/>
</dbReference>
<keyword evidence="3 9" id="KW-0812">Transmembrane</keyword>
<evidence type="ECO:0000256" key="3">
    <source>
        <dbReference type="ARBA" id="ARBA00022692"/>
    </source>
</evidence>
<keyword evidence="11" id="KW-1185">Reference proteome</keyword>
<evidence type="ECO:0000256" key="6">
    <source>
        <dbReference type="ARBA" id="ARBA00023136"/>
    </source>
</evidence>
<keyword evidence="5 9" id="KW-1133">Transmembrane helix</keyword>
<keyword evidence="2 9" id="KW-0716">Sensory transduction</keyword>
<evidence type="ECO:0000256" key="4">
    <source>
        <dbReference type="ARBA" id="ARBA00022725"/>
    </source>
</evidence>
<keyword evidence="8 9" id="KW-0807">Transducer</keyword>
<feature type="transmembrane region" description="Helical" evidence="9">
    <location>
        <begin position="174"/>
        <end position="197"/>
    </location>
</feature>
<dbReference type="GO" id="GO:0007165">
    <property type="term" value="P:signal transduction"/>
    <property type="evidence" value="ECO:0007669"/>
    <property type="project" value="UniProtKB-KW"/>
</dbReference>
<reference evidence="10 11" key="1">
    <citation type="submission" date="2019-08" db="EMBL/GenBank/DDBJ databases">
        <title>High quality draft denovo assembly of Nylanderia fulva.</title>
        <authorList>
            <person name="Vargo E.L."/>
            <person name="Tarone A.M."/>
            <person name="Konganti K.R."/>
        </authorList>
    </citation>
    <scope>NUCLEOTIDE SEQUENCE [LARGE SCALE GENOMIC DNA]</scope>
    <source>
        <strain evidence="10">TAMU-Nful-2015</strain>
        <tissue evidence="10">Whole body</tissue>
    </source>
</reference>
<accession>A0A6G1LP86</accession>
<comment type="similarity">
    <text evidence="9">Belongs to the insect chemoreceptor superfamily. Heteromeric odorant receptor channel (TC 1.A.69) family.</text>
</comment>
<feature type="transmembrane region" description="Helical" evidence="9">
    <location>
        <begin position="288"/>
        <end position="308"/>
    </location>
</feature>
<sequence length="378" mass="43186">MGSIVNPAVEFGLRAIGIWPGSPRAMLCRICWTVSLGLAQTFQFRYIIACIETNNFPDLVDSVSTTLPYSLLCLKLIILWLNQRLFNDILTSMLRDWRNCDSIALNMRIMMNKTNVSHRCSMLIIGIYAMAVVVYSSVIIELNNMDTNAETSEKELFLKMKFPFVHEFSPIYEIVMFVQFIQLLSNASVIGMLNALIMTLILHVSGQIDIVCRGLFELFSGKREYKSWKNATGAVIRKHQDLIAFSDNIEKLFSYIALLQFLTNTLVICCIAFAILTRSRIRLIAEVFLFYIAITLEAFIFCFAGEYLSNKQIDRKYSLRSFWYDAKPNESRVLLIIMLRSQKRLTLTIGKFNDLSLQVFGDTLKASASYVSVLLTMS</sequence>
<dbReference type="InterPro" id="IPR004117">
    <property type="entry name" value="7tm6_olfct_rcpt"/>
</dbReference>
<evidence type="ECO:0000256" key="1">
    <source>
        <dbReference type="ARBA" id="ARBA00004141"/>
    </source>
</evidence>
<proteinExistence type="inferred from homology"/>
<organism evidence="10 11">
    <name type="scientific">Nylanderia fulva</name>
    <dbReference type="NCBI Taxonomy" id="613905"/>
    <lineage>
        <taxon>Eukaryota</taxon>
        <taxon>Metazoa</taxon>
        <taxon>Ecdysozoa</taxon>
        <taxon>Arthropoda</taxon>
        <taxon>Hexapoda</taxon>
        <taxon>Insecta</taxon>
        <taxon>Pterygota</taxon>
        <taxon>Neoptera</taxon>
        <taxon>Endopterygota</taxon>
        <taxon>Hymenoptera</taxon>
        <taxon>Apocrita</taxon>
        <taxon>Aculeata</taxon>
        <taxon>Formicoidea</taxon>
        <taxon>Formicidae</taxon>
        <taxon>Formicinae</taxon>
        <taxon>Nylanderia</taxon>
    </lineage>
</organism>
<comment type="subcellular location">
    <subcellularLocation>
        <location evidence="9">Cell membrane</location>
        <topology evidence="9">Multi-pass membrane protein</topology>
    </subcellularLocation>
    <subcellularLocation>
        <location evidence="1">Membrane</location>
        <topology evidence="1">Multi-pass membrane protein</topology>
    </subcellularLocation>
</comment>
<evidence type="ECO:0000256" key="5">
    <source>
        <dbReference type="ARBA" id="ARBA00022989"/>
    </source>
</evidence>
<dbReference type="GO" id="GO:0004984">
    <property type="term" value="F:olfactory receptor activity"/>
    <property type="evidence" value="ECO:0007669"/>
    <property type="project" value="InterPro"/>
</dbReference>
<name>A0A6G1LP86_9HYME</name>
<dbReference type="AlphaFoldDB" id="A0A6G1LP86"/>
<dbReference type="Proteomes" id="UP000479987">
    <property type="component" value="Unassembled WGS sequence"/>
</dbReference>
<keyword evidence="4 9" id="KW-0552">Olfaction</keyword>
<comment type="caution">
    <text evidence="10">The sequence shown here is derived from an EMBL/GenBank/DDBJ whole genome shotgun (WGS) entry which is preliminary data.</text>
</comment>
<dbReference type="PANTHER" id="PTHR21137:SF42">
    <property type="entry name" value="ODORANT RECEPTOR 83A"/>
    <property type="match status" value="1"/>
</dbReference>
<dbReference type="Pfam" id="PF02949">
    <property type="entry name" value="7tm_6"/>
    <property type="match status" value="1"/>
</dbReference>
<keyword evidence="7 9" id="KW-0675">Receptor</keyword>
<comment type="caution">
    <text evidence="9">Lacks conserved residue(s) required for the propagation of feature annotation.</text>
</comment>
<evidence type="ECO:0000256" key="7">
    <source>
        <dbReference type="ARBA" id="ARBA00023170"/>
    </source>
</evidence>